<evidence type="ECO:0000259" key="4">
    <source>
        <dbReference type="Pfam" id="PF00171"/>
    </source>
</evidence>
<keyword evidence="1 3" id="KW-0560">Oxidoreductase</keyword>
<dbReference type="InterPro" id="IPR016162">
    <property type="entry name" value="Ald_DH_N"/>
</dbReference>
<dbReference type="AlphaFoldDB" id="A0A917ZDY2"/>
<dbReference type="PANTHER" id="PTHR11699">
    <property type="entry name" value="ALDEHYDE DEHYDROGENASE-RELATED"/>
    <property type="match status" value="1"/>
</dbReference>
<sequence length="454" mass="49438">MSYLISLNPATGEPVGEVPTTPLEAIPAMVCAARDAQVEWSHLSVEERGHCLLQAARALEDEAPELGELLSQEMGKPLRKGIGEVRFCAASIAPRVKQALAALQPRLSADEDTASTVYYDPLGVCAVISPWNYPMSMPQWMLLPALLCGNTVLFKPSEETPLTGQAYAELLNRFLPRNVLQVVQGAEQQGRSLVEADINMVAFTGSREAGRDIMARSAPGLKRLMLELGGKDPLLVLDDADLDAAAEFACASSFENSGQACVSTERVYVDRQVATCFEQRVVRLADGYSLGPWHDARARLGPMIHERQRQHVLDQIAAALAAGARRLYGDDDHPPRYIKPTILADCTPDMAIMRDETFGPVMCIQAFDGIDEALRLANDTDYGLGAVVFGEDEEQAWQVARHLGAGMIGVNKSCFGTVECPWVGARQSGYGYHGSVEGFHQFCQLRVISKSKDS</sequence>
<proteinExistence type="inferred from homology"/>
<dbReference type="Pfam" id="PF00171">
    <property type="entry name" value="Aldedh"/>
    <property type="match status" value="1"/>
</dbReference>
<keyword evidence="6" id="KW-1185">Reference proteome</keyword>
<evidence type="ECO:0000313" key="5">
    <source>
        <dbReference type="EMBL" id="GGO81235.1"/>
    </source>
</evidence>
<name>A0A917ZDY2_9GAMM</name>
<dbReference type="InterPro" id="IPR015590">
    <property type="entry name" value="Aldehyde_DH_dom"/>
</dbReference>
<gene>
    <name evidence="5" type="primary">blcA</name>
    <name evidence="5" type="ORF">GCM10011348_19790</name>
</gene>
<dbReference type="Proteomes" id="UP000599578">
    <property type="component" value="Unassembled WGS sequence"/>
</dbReference>
<dbReference type="PROSITE" id="PS00687">
    <property type="entry name" value="ALDEHYDE_DEHYDR_GLU"/>
    <property type="match status" value="1"/>
</dbReference>
<dbReference type="InterPro" id="IPR016161">
    <property type="entry name" value="Ald_DH/histidinol_DH"/>
</dbReference>
<protein>
    <submittedName>
        <fullName evidence="5">NAD-dependent succinate-semialdehyde dehydrogenase</fullName>
    </submittedName>
</protein>
<organism evidence="5 6">
    <name type="scientific">Marinobacterium nitratireducens</name>
    <dbReference type="NCBI Taxonomy" id="518897"/>
    <lineage>
        <taxon>Bacteria</taxon>
        <taxon>Pseudomonadati</taxon>
        <taxon>Pseudomonadota</taxon>
        <taxon>Gammaproteobacteria</taxon>
        <taxon>Oceanospirillales</taxon>
        <taxon>Oceanospirillaceae</taxon>
        <taxon>Marinobacterium</taxon>
    </lineage>
</organism>
<dbReference type="GO" id="GO:0016620">
    <property type="term" value="F:oxidoreductase activity, acting on the aldehyde or oxo group of donors, NAD or NADP as acceptor"/>
    <property type="evidence" value="ECO:0007669"/>
    <property type="project" value="InterPro"/>
</dbReference>
<feature type="active site" evidence="2">
    <location>
        <position position="227"/>
    </location>
</feature>
<dbReference type="Gene3D" id="3.40.309.10">
    <property type="entry name" value="Aldehyde Dehydrogenase, Chain A, domain 2"/>
    <property type="match status" value="1"/>
</dbReference>
<dbReference type="RefSeq" id="WP_188860421.1">
    <property type="nucleotide sequence ID" value="NZ_BMLT01000004.1"/>
</dbReference>
<evidence type="ECO:0000256" key="2">
    <source>
        <dbReference type="PROSITE-ProRule" id="PRU10007"/>
    </source>
</evidence>
<accession>A0A917ZDY2</accession>
<evidence type="ECO:0000313" key="6">
    <source>
        <dbReference type="Proteomes" id="UP000599578"/>
    </source>
</evidence>
<dbReference type="EMBL" id="BMLT01000004">
    <property type="protein sequence ID" value="GGO81235.1"/>
    <property type="molecule type" value="Genomic_DNA"/>
</dbReference>
<dbReference type="SUPFAM" id="SSF53720">
    <property type="entry name" value="ALDH-like"/>
    <property type="match status" value="1"/>
</dbReference>
<feature type="domain" description="Aldehyde dehydrogenase" evidence="4">
    <location>
        <begin position="6"/>
        <end position="447"/>
    </location>
</feature>
<evidence type="ECO:0000256" key="1">
    <source>
        <dbReference type="ARBA" id="ARBA00023002"/>
    </source>
</evidence>
<dbReference type="CDD" id="cd07078">
    <property type="entry name" value="ALDH"/>
    <property type="match status" value="1"/>
</dbReference>
<dbReference type="InterPro" id="IPR016163">
    <property type="entry name" value="Ald_DH_C"/>
</dbReference>
<reference evidence="5 6" key="1">
    <citation type="journal article" date="2014" name="Int. J. Syst. Evol. Microbiol.">
        <title>Complete genome sequence of Corynebacterium casei LMG S-19264T (=DSM 44701T), isolated from a smear-ripened cheese.</title>
        <authorList>
            <consortium name="US DOE Joint Genome Institute (JGI-PGF)"/>
            <person name="Walter F."/>
            <person name="Albersmeier A."/>
            <person name="Kalinowski J."/>
            <person name="Ruckert C."/>
        </authorList>
    </citation>
    <scope>NUCLEOTIDE SEQUENCE [LARGE SCALE GENOMIC DNA]</scope>
    <source>
        <strain evidence="5 6">CGMCC 1.7286</strain>
    </source>
</reference>
<comment type="similarity">
    <text evidence="3">Belongs to the aldehyde dehydrogenase family.</text>
</comment>
<dbReference type="Gene3D" id="3.40.605.10">
    <property type="entry name" value="Aldehyde Dehydrogenase, Chain A, domain 1"/>
    <property type="match status" value="1"/>
</dbReference>
<evidence type="ECO:0000256" key="3">
    <source>
        <dbReference type="RuleBase" id="RU003345"/>
    </source>
</evidence>
<comment type="caution">
    <text evidence="5">The sequence shown here is derived from an EMBL/GenBank/DDBJ whole genome shotgun (WGS) entry which is preliminary data.</text>
</comment>
<dbReference type="InterPro" id="IPR029510">
    <property type="entry name" value="Ald_DH_CS_GLU"/>
</dbReference>